<organism evidence="8 9">
    <name type="scientific">Paraoerskovia marina</name>
    <dbReference type="NCBI Taxonomy" id="545619"/>
    <lineage>
        <taxon>Bacteria</taxon>
        <taxon>Bacillati</taxon>
        <taxon>Actinomycetota</taxon>
        <taxon>Actinomycetes</taxon>
        <taxon>Micrococcales</taxon>
        <taxon>Cellulomonadaceae</taxon>
        <taxon>Paraoerskovia</taxon>
    </lineage>
</organism>
<evidence type="ECO:0000256" key="2">
    <source>
        <dbReference type="ARBA" id="ARBA00007441"/>
    </source>
</evidence>
<dbReference type="PROSITE" id="PS00105">
    <property type="entry name" value="AA_TRANSFER_CLASS_1"/>
    <property type="match status" value="1"/>
</dbReference>
<dbReference type="InterPro" id="IPR015424">
    <property type="entry name" value="PyrdxlP-dep_Trfase"/>
</dbReference>
<evidence type="ECO:0000256" key="3">
    <source>
        <dbReference type="ARBA" id="ARBA00022576"/>
    </source>
</evidence>
<dbReference type="AlphaFoldDB" id="A0A1H1NDG5"/>
<comment type="similarity">
    <text evidence="2 6">Belongs to the class-I pyridoxal-phosphate-dependent aminotransferase family.</text>
</comment>
<reference evidence="8 9" key="1">
    <citation type="submission" date="2016-10" db="EMBL/GenBank/DDBJ databases">
        <authorList>
            <person name="de Groot N.N."/>
        </authorList>
    </citation>
    <scope>NUCLEOTIDE SEQUENCE [LARGE SCALE GENOMIC DNA]</scope>
    <source>
        <strain evidence="8 9">DSM 22126</strain>
    </source>
</reference>
<keyword evidence="4 6" id="KW-0808">Transferase</keyword>
<dbReference type="Proteomes" id="UP000185663">
    <property type="component" value="Chromosome I"/>
</dbReference>
<dbReference type="GO" id="GO:0008483">
    <property type="term" value="F:transaminase activity"/>
    <property type="evidence" value="ECO:0007669"/>
    <property type="project" value="UniProtKB-KW"/>
</dbReference>
<dbReference type="STRING" id="545619.SAMN04489860_0491"/>
<dbReference type="InterPro" id="IPR004839">
    <property type="entry name" value="Aminotransferase_I/II_large"/>
</dbReference>
<dbReference type="EC" id="2.6.1.-" evidence="6"/>
<dbReference type="EMBL" id="LT629776">
    <property type="protein sequence ID" value="SDR96449.1"/>
    <property type="molecule type" value="Genomic_DNA"/>
</dbReference>
<dbReference type="OrthoDB" id="9763453at2"/>
<dbReference type="RefSeq" id="WP_083371453.1">
    <property type="nucleotide sequence ID" value="NZ_LT629776.1"/>
</dbReference>
<comment type="cofactor">
    <cofactor evidence="1 6">
        <name>pyridoxal 5'-phosphate</name>
        <dbReference type="ChEBI" id="CHEBI:597326"/>
    </cofactor>
</comment>
<evidence type="ECO:0000256" key="6">
    <source>
        <dbReference type="RuleBase" id="RU000481"/>
    </source>
</evidence>
<accession>A0A1H1NDG5</accession>
<dbReference type="Gene3D" id="3.40.640.10">
    <property type="entry name" value="Type I PLP-dependent aspartate aminotransferase-like (Major domain)"/>
    <property type="match status" value="1"/>
</dbReference>
<dbReference type="InterPro" id="IPR050596">
    <property type="entry name" value="AspAT/PAT-like"/>
</dbReference>
<dbReference type="SUPFAM" id="SSF53383">
    <property type="entry name" value="PLP-dependent transferases"/>
    <property type="match status" value="1"/>
</dbReference>
<evidence type="ECO:0000259" key="7">
    <source>
        <dbReference type="Pfam" id="PF00155"/>
    </source>
</evidence>
<name>A0A1H1NDG5_9CELL</name>
<evidence type="ECO:0000313" key="9">
    <source>
        <dbReference type="Proteomes" id="UP000185663"/>
    </source>
</evidence>
<keyword evidence="9" id="KW-1185">Reference proteome</keyword>
<dbReference type="Pfam" id="PF00155">
    <property type="entry name" value="Aminotran_1_2"/>
    <property type="match status" value="1"/>
</dbReference>
<dbReference type="CDD" id="cd00609">
    <property type="entry name" value="AAT_like"/>
    <property type="match status" value="1"/>
</dbReference>
<evidence type="ECO:0000256" key="5">
    <source>
        <dbReference type="ARBA" id="ARBA00022898"/>
    </source>
</evidence>
<evidence type="ECO:0000313" key="8">
    <source>
        <dbReference type="EMBL" id="SDR96449.1"/>
    </source>
</evidence>
<keyword evidence="5" id="KW-0663">Pyridoxal phosphate</keyword>
<dbReference type="PANTHER" id="PTHR46383:SF2">
    <property type="entry name" value="AMINOTRANSFERASE"/>
    <property type="match status" value="1"/>
</dbReference>
<proteinExistence type="inferred from homology"/>
<keyword evidence="3 6" id="KW-0032">Aminotransferase</keyword>
<feature type="domain" description="Aminotransferase class I/classII large" evidence="7">
    <location>
        <begin position="31"/>
        <end position="392"/>
    </location>
</feature>
<dbReference type="GO" id="GO:0006520">
    <property type="term" value="P:amino acid metabolic process"/>
    <property type="evidence" value="ECO:0007669"/>
    <property type="project" value="InterPro"/>
</dbReference>
<evidence type="ECO:0000256" key="4">
    <source>
        <dbReference type="ARBA" id="ARBA00022679"/>
    </source>
</evidence>
<sequence length="401" mass="42095">MKVSRRAHVRPFAVMGVLAEANARRAAGESILNLCAGEPGSGAADVVRRHAADIMRDGDLGYTEAMGIPALRNGIAEHYSRWYDVAVEPGHVAVTTGSSGGFLLAFLAAFDPGDRVALARPGYPAYANILRSLGCDVVELDCGPAERYQPTVPRLMEAYYEGGLDGLILASPANPTGTMVDARELRTIADWCADHDVRLISDEIYHGITGGDVETPALPSGSPAGAPTAATYRDAGAVVVSSFSKYWGMTGWRIGWLVLPDDLVGPVEALAGNVALCPPALAQHAGVVALGDEGMAAAAESVAYYAASRELLLRRTADLGWDPVAPADGAFYLYGNIARFGMGSVEYCARLLAEAGVALTPGTDFDPEGGGDWVRLSFAASPEVVAEAVERIVAWQSTLGR</sequence>
<dbReference type="GO" id="GO:0030170">
    <property type="term" value="F:pyridoxal phosphate binding"/>
    <property type="evidence" value="ECO:0007669"/>
    <property type="project" value="InterPro"/>
</dbReference>
<evidence type="ECO:0000256" key="1">
    <source>
        <dbReference type="ARBA" id="ARBA00001933"/>
    </source>
</evidence>
<protein>
    <recommendedName>
        <fullName evidence="6">Aminotransferase</fullName>
        <ecNumber evidence="6">2.6.1.-</ecNumber>
    </recommendedName>
</protein>
<dbReference type="PANTHER" id="PTHR46383">
    <property type="entry name" value="ASPARTATE AMINOTRANSFERASE"/>
    <property type="match status" value="1"/>
</dbReference>
<dbReference type="eggNOG" id="COG0436">
    <property type="taxonomic scope" value="Bacteria"/>
</dbReference>
<gene>
    <name evidence="8" type="ORF">SAMN04489860_0491</name>
</gene>
<dbReference type="InterPro" id="IPR015421">
    <property type="entry name" value="PyrdxlP-dep_Trfase_major"/>
</dbReference>
<dbReference type="InterPro" id="IPR004838">
    <property type="entry name" value="NHTrfase_class1_PyrdxlP-BS"/>
</dbReference>